<keyword evidence="2" id="KW-0812">Transmembrane</keyword>
<feature type="region of interest" description="Disordered" evidence="1">
    <location>
        <begin position="42"/>
        <end position="75"/>
    </location>
</feature>
<proteinExistence type="predicted"/>
<comment type="caution">
    <text evidence="3">The sequence shown here is derived from an EMBL/GenBank/DDBJ whole genome shotgun (WGS) entry which is preliminary data.</text>
</comment>
<feature type="region of interest" description="Disordered" evidence="1">
    <location>
        <begin position="1"/>
        <end position="20"/>
    </location>
</feature>
<keyword evidence="4" id="KW-1185">Reference proteome</keyword>
<dbReference type="AlphaFoldDB" id="A0A543D1I0"/>
<dbReference type="Proteomes" id="UP000315677">
    <property type="component" value="Unassembled WGS sequence"/>
</dbReference>
<gene>
    <name evidence="3" type="ORF">FB558_7831</name>
</gene>
<evidence type="ECO:0000313" key="4">
    <source>
        <dbReference type="Proteomes" id="UP000315677"/>
    </source>
</evidence>
<name>A0A543D1I0_9PSEU</name>
<evidence type="ECO:0000256" key="1">
    <source>
        <dbReference type="SAM" id="MobiDB-lite"/>
    </source>
</evidence>
<sequence>MGDGGDGPGPTRQAVRMRRKPVVATVLVSAVVGTVLAVLAPSAAADSGSESNSAPGNRGWSSSHGGEGSDDFGDD</sequence>
<reference evidence="3 4" key="1">
    <citation type="submission" date="2019-06" db="EMBL/GenBank/DDBJ databases">
        <title>Sequencing the genomes of 1000 actinobacteria strains.</title>
        <authorList>
            <person name="Klenk H.-P."/>
        </authorList>
    </citation>
    <scope>NUCLEOTIDE SEQUENCE [LARGE SCALE GENOMIC DNA]</scope>
    <source>
        <strain evidence="3 4">DSM 45301</strain>
    </source>
</reference>
<feature type="compositionally biased region" description="Polar residues" evidence="1">
    <location>
        <begin position="48"/>
        <end position="64"/>
    </location>
</feature>
<dbReference type="EMBL" id="VFPA01000006">
    <property type="protein sequence ID" value="TQM03181.1"/>
    <property type="molecule type" value="Genomic_DNA"/>
</dbReference>
<evidence type="ECO:0000256" key="2">
    <source>
        <dbReference type="SAM" id="Phobius"/>
    </source>
</evidence>
<accession>A0A543D1I0</accession>
<evidence type="ECO:0000313" key="3">
    <source>
        <dbReference type="EMBL" id="TQM03181.1"/>
    </source>
</evidence>
<keyword evidence="2" id="KW-0472">Membrane</keyword>
<organism evidence="3 4">
    <name type="scientific">Pseudonocardia kunmingensis</name>
    <dbReference type="NCBI Taxonomy" id="630975"/>
    <lineage>
        <taxon>Bacteria</taxon>
        <taxon>Bacillati</taxon>
        <taxon>Actinomycetota</taxon>
        <taxon>Actinomycetes</taxon>
        <taxon>Pseudonocardiales</taxon>
        <taxon>Pseudonocardiaceae</taxon>
        <taxon>Pseudonocardia</taxon>
    </lineage>
</organism>
<keyword evidence="2" id="KW-1133">Transmembrane helix</keyword>
<protein>
    <submittedName>
        <fullName evidence="3">Uncharacterized protein</fullName>
    </submittedName>
</protein>
<feature type="transmembrane region" description="Helical" evidence="2">
    <location>
        <begin position="22"/>
        <end position="44"/>
    </location>
</feature>